<evidence type="ECO:0000313" key="2">
    <source>
        <dbReference type="EMBL" id="PWN98409.1"/>
    </source>
</evidence>
<keyword evidence="3" id="KW-1185">Reference proteome</keyword>
<feature type="region of interest" description="Disordered" evidence="1">
    <location>
        <begin position="213"/>
        <end position="233"/>
    </location>
</feature>
<evidence type="ECO:0000313" key="3">
    <source>
        <dbReference type="Proteomes" id="UP000245946"/>
    </source>
</evidence>
<reference evidence="2 3" key="1">
    <citation type="journal article" date="2018" name="Mol. Biol. Evol.">
        <title>Broad Genomic Sampling Reveals a Smut Pathogenic Ancestry of the Fungal Clade Ustilaginomycotina.</title>
        <authorList>
            <person name="Kijpornyongpan T."/>
            <person name="Mondo S.J."/>
            <person name="Barry K."/>
            <person name="Sandor L."/>
            <person name="Lee J."/>
            <person name="Lipzen A."/>
            <person name="Pangilinan J."/>
            <person name="LaButti K."/>
            <person name="Hainaut M."/>
            <person name="Henrissat B."/>
            <person name="Grigoriev I.V."/>
            <person name="Spatafora J.W."/>
            <person name="Aime M.C."/>
        </authorList>
    </citation>
    <scope>NUCLEOTIDE SEQUENCE [LARGE SCALE GENOMIC DNA]</scope>
    <source>
        <strain evidence="2 3">MCA 4186</strain>
    </source>
</reference>
<dbReference type="AlphaFoldDB" id="A0A316ZA18"/>
<organism evidence="2 3">
    <name type="scientific">Tilletiopsis washingtonensis</name>
    <dbReference type="NCBI Taxonomy" id="58919"/>
    <lineage>
        <taxon>Eukaryota</taxon>
        <taxon>Fungi</taxon>
        <taxon>Dikarya</taxon>
        <taxon>Basidiomycota</taxon>
        <taxon>Ustilaginomycotina</taxon>
        <taxon>Exobasidiomycetes</taxon>
        <taxon>Entylomatales</taxon>
        <taxon>Entylomatales incertae sedis</taxon>
        <taxon>Tilletiopsis</taxon>
    </lineage>
</organism>
<name>A0A316ZA18_9BASI</name>
<proteinExistence type="predicted"/>
<dbReference type="Proteomes" id="UP000245946">
    <property type="component" value="Unassembled WGS sequence"/>
</dbReference>
<sequence>MRACPRFGSACRARRRARARGVLLFAVGARRDARDALHAAATRHSSAPRSARRRPLGSMLLASPCLHFFRTPSHLLWASAAHKERPEEHMRFLSVSCLGARPANTPCVPRCIACITAACRGRSRIPGGRDSTALGWQPTAVEACQSTSCICCEPATFCASKRIRLGNRAAELVPAIWRPAQQSAAVRRRAARNRVQGPAHRAVSRAIGVCRAGSQAAPSTQSQPSACSDQPRHPRLGLHLQALRHKSMECSHVAERLPDRRRQSRGQLCALRRLHACVPVPPSPEPDYSIASLLPSHSRVARLRPPAHAARRAPQQSCLF</sequence>
<evidence type="ECO:0000256" key="1">
    <source>
        <dbReference type="SAM" id="MobiDB-lite"/>
    </source>
</evidence>
<feature type="compositionally biased region" description="Low complexity" evidence="1">
    <location>
        <begin position="214"/>
        <end position="228"/>
    </location>
</feature>
<dbReference type="RefSeq" id="XP_025598688.1">
    <property type="nucleotide sequence ID" value="XM_025739750.1"/>
</dbReference>
<protein>
    <submittedName>
        <fullName evidence="2">Uncharacterized protein</fullName>
    </submittedName>
</protein>
<gene>
    <name evidence="2" type="ORF">FA09DRAFT_262419</name>
</gene>
<dbReference type="GeneID" id="37267296"/>
<accession>A0A316ZA18</accession>
<dbReference type="EMBL" id="KZ819291">
    <property type="protein sequence ID" value="PWN98409.1"/>
    <property type="molecule type" value="Genomic_DNA"/>
</dbReference>